<organism evidence="1">
    <name type="scientific">Medicago sativa</name>
    <name type="common">Alfalfa</name>
    <dbReference type="NCBI Taxonomy" id="3879"/>
    <lineage>
        <taxon>Eukaryota</taxon>
        <taxon>Viridiplantae</taxon>
        <taxon>Streptophyta</taxon>
        <taxon>Embryophyta</taxon>
        <taxon>Tracheophyta</taxon>
        <taxon>Spermatophyta</taxon>
        <taxon>Magnoliopsida</taxon>
        <taxon>eudicotyledons</taxon>
        <taxon>Gunneridae</taxon>
        <taxon>Pentapetalae</taxon>
        <taxon>rosids</taxon>
        <taxon>fabids</taxon>
        <taxon>Fabales</taxon>
        <taxon>Fabaceae</taxon>
        <taxon>Papilionoideae</taxon>
        <taxon>50 kb inversion clade</taxon>
        <taxon>NPAAA clade</taxon>
        <taxon>Hologalegina</taxon>
        <taxon>IRL clade</taxon>
        <taxon>Trifolieae</taxon>
        <taxon>Medicago</taxon>
    </lineage>
</organism>
<name>A0A097KXR4_MEDSA</name>
<dbReference type="AlphaFoldDB" id="A0A097KXR4"/>
<evidence type="ECO:0000313" key="1">
    <source>
        <dbReference type="EMBL" id="AIT98186.1"/>
    </source>
</evidence>
<feature type="non-terminal residue" evidence="1">
    <location>
        <position position="88"/>
    </location>
</feature>
<accession>A0A097KXR4</accession>
<gene>
    <name evidence="1" type="primary">IAA7</name>
</gene>
<protein>
    <submittedName>
        <fullName evidence="1">Auxin-responsive protein</fullName>
    </submittedName>
</protein>
<sequence length="88" mass="9859">MGKTNSSNSSSSISSNSNHNLYISTASSLTHLNTQQLPTDLSLGLTISPTQHFHVGSSVSRLISMYIHHFNILIHIWSKKKIYSFIYH</sequence>
<reference evidence="1" key="1">
    <citation type="journal article" date="2014" name="Plant Physiol. Biochem.">
        <title>Transgenic alfalfa plants expressing AtNDPK2 exhibit increased growth and tolerance to abiotic stresses.</title>
        <authorList>
            <person name="Wang Z."/>
            <person name="Li H."/>
            <person name="Ke Q."/>
            <person name="Jeong J.C."/>
            <person name="Lee H.S."/>
            <person name="Xu B."/>
            <person name="Deng X.P."/>
            <person name="Lim Y.P."/>
            <person name="Kwak S.S."/>
        </authorList>
    </citation>
    <scope>NUCLEOTIDE SEQUENCE</scope>
</reference>
<dbReference type="EMBL" id="KJ955636">
    <property type="protein sequence ID" value="AIT98186.1"/>
    <property type="molecule type" value="mRNA"/>
</dbReference>
<proteinExistence type="evidence at transcript level"/>